<sequence>MMRCEANKNILFRSTKQTPDANETEQLSSLRRNLPPTKPVHGHDYGHILWPVVDGIDICDDNEGGGEKPRAADTLEGSHDNKDLHGWG</sequence>
<dbReference type="Proteomes" id="UP000268093">
    <property type="component" value="Unassembled WGS sequence"/>
</dbReference>
<evidence type="ECO:0000313" key="2">
    <source>
        <dbReference type="EMBL" id="RUO96758.1"/>
    </source>
</evidence>
<evidence type="ECO:0000313" key="3">
    <source>
        <dbReference type="Proteomes" id="UP000268093"/>
    </source>
</evidence>
<accession>A0A433A244</accession>
<comment type="caution">
    <text evidence="2">The sequence shown here is derived from an EMBL/GenBank/DDBJ whole genome shotgun (WGS) entry which is preliminary data.</text>
</comment>
<protein>
    <submittedName>
        <fullName evidence="2">Uncharacterized protein</fullName>
    </submittedName>
</protein>
<feature type="compositionally biased region" description="Basic and acidic residues" evidence="1">
    <location>
        <begin position="65"/>
        <end position="88"/>
    </location>
</feature>
<feature type="region of interest" description="Disordered" evidence="1">
    <location>
        <begin position="59"/>
        <end position="88"/>
    </location>
</feature>
<proteinExistence type="predicted"/>
<evidence type="ECO:0000256" key="1">
    <source>
        <dbReference type="SAM" id="MobiDB-lite"/>
    </source>
</evidence>
<name>A0A433A244_9FUNG</name>
<gene>
    <name evidence="2" type="ORF">BC936DRAFT_141494</name>
</gene>
<organism evidence="2 3">
    <name type="scientific">Jimgerdemannia flammicorona</name>
    <dbReference type="NCBI Taxonomy" id="994334"/>
    <lineage>
        <taxon>Eukaryota</taxon>
        <taxon>Fungi</taxon>
        <taxon>Fungi incertae sedis</taxon>
        <taxon>Mucoromycota</taxon>
        <taxon>Mucoromycotina</taxon>
        <taxon>Endogonomycetes</taxon>
        <taxon>Endogonales</taxon>
        <taxon>Endogonaceae</taxon>
        <taxon>Jimgerdemannia</taxon>
    </lineage>
</organism>
<keyword evidence="3" id="KW-1185">Reference proteome</keyword>
<dbReference type="EMBL" id="RBNI01019801">
    <property type="protein sequence ID" value="RUO96758.1"/>
    <property type="molecule type" value="Genomic_DNA"/>
</dbReference>
<feature type="region of interest" description="Disordered" evidence="1">
    <location>
        <begin position="1"/>
        <end position="41"/>
    </location>
</feature>
<dbReference type="AlphaFoldDB" id="A0A433A244"/>
<reference evidence="2 3" key="1">
    <citation type="journal article" date="2018" name="New Phytol.">
        <title>Phylogenomics of Endogonaceae and evolution of mycorrhizas within Mucoromycota.</title>
        <authorList>
            <person name="Chang Y."/>
            <person name="Desiro A."/>
            <person name="Na H."/>
            <person name="Sandor L."/>
            <person name="Lipzen A."/>
            <person name="Clum A."/>
            <person name="Barry K."/>
            <person name="Grigoriev I.V."/>
            <person name="Martin F.M."/>
            <person name="Stajich J.E."/>
            <person name="Smith M.E."/>
            <person name="Bonito G."/>
            <person name="Spatafora J.W."/>
        </authorList>
    </citation>
    <scope>NUCLEOTIDE SEQUENCE [LARGE SCALE GENOMIC DNA]</scope>
    <source>
        <strain evidence="2 3">GMNB39</strain>
    </source>
</reference>
<feature type="compositionally biased region" description="Polar residues" evidence="1">
    <location>
        <begin position="12"/>
        <end position="31"/>
    </location>
</feature>